<organism evidence="1">
    <name type="scientific">Leptolyngbya boryana CZ1</name>
    <dbReference type="NCBI Taxonomy" id="3060204"/>
    <lineage>
        <taxon>Bacteria</taxon>
        <taxon>Bacillati</taxon>
        <taxon>Cyanobacteriota</taxon>
        <taxon>Cyanophyceae</taxon>
        <taxon>Leptolyngbyales</taxon>
        <taxon>Leptolyngbyaceae</taxon>
        <taxon>Leptolyngbya group</taxon>
        <taxon>Leptolyngbya</taxon>
    </lineage>
</organism>
<reference evidence="1" key="2">
    <citation type="submission" date="2023-07" db="EMBL/GenBank/DDBJ databases">
        <authorList>
            <person name="Bai X.-H."/>
            <person name="Wang H.-H."/>
            <person name="Wang J."/>
            <person name="Ma M.-Y."/>
            <person name="Hu H.-H."/>
            <person name="Song Z.-L."/>
            <person name="Ma H.-G."/>
            <person name="Fan Y."/>
            <person name="Du C.-Y."/>
            <person name="Xu J.-C."/>
        </authorList>
    </citation>
    <scope>NUCLEOTIDE SEQUENCE</scope>
    <source>
        <strain evidence="1">CZ1</strain>
    </source>
</reference>
<protein>
    <submittedName>
        <fullName evidence="1">Uncharacterized protein</fullName>
    </submittedName>
</protein>
<evidence type="ECO:0000313" key="1">
    <source>
        <dbReference type="EMBL" id="WNZ45200.1"/>
    </source>
</evidence>
<gene>
    <name evidence="1" type="ORF">Q2T42_25775</name>
</gene>
<dbReference type="EMBL" id="CP130144">
    <property type="protein sequence ID" value="WNZ45200.1"/>
    <property type="molecule type" value="Genomic_DNA"/>
</dbReference>
<reference evidence="1" key="1">
    <citation type="journal article" date="2023" name="Plants (Basel)">
        <title>Genomic Analysis of Leptolyngbya boryana CZ1 Reveals Efficient Carbon Fixation Modules.</title>
        <authorList>
            <person name="Bai X."/>
            <person name="Wang H."/>
            <person name="Cheng W."/>
            <person name="Wang J."/>
            <person name="Ma M."/>
            <person name="Hu H."/>
            <person name="Song Z."/>
            <person name="Ma H."/>
            <person name="Fan Y."/>
            <person name="Du C."/>
            <person name="Xu J."/>
        </authorList>
    </citation>
    <scope>NUCLEOTIDE SEQUENCE</scope>
    <source>
        <strain evidence="1">CZ1</strain>
    </source>
</reference>
<proteinExistence type="predicted"/>
<dbReference type="RefSeq" id="WP_316426931.1">
    <property type="nucleotide sequence ID" value="NZ_CP130144.1"/>
</dbReference>
<name>A0AA96X463_LEPBY</name>
<sequence>MLTNHRLKIKRQARSLLNVTIGHDPRLLAKYDRASQKALLKALGGIKSV</sequence>
<dbReference type="AlphaFoldDB" id="A0AA96X463"/>
<accession>A0AA96X463</accession>